<keyword evidence="2" id="KW-1185">Reference proteome</keyword>
<evidence type="ECO:0000313" key="1">
    <source>
        <dbReference type="EMBL" id="KAH0808636.1"/>
    </source>
</evidence>
<accession>A0A8J6H6I9</accession>
<name>A0A8J6H6I9_TENMO</name>
<dbReference type="AlphaFoldDB" id="A0A8J6H6I9"/>
<dbReference type="Proteomes" id="UP000719412">
    <property type="component" value="Unassembled WGS sequence"/>
</dbReference>
<organism evidence="1 2">
    <name type="scientific">Tenebrio molitor</name>
    <name type="common">Yellow mealworm beetle</name>
    <dbReference type="NCBI Taxonomy" id="7067"/>
    <lineage>
        <taxon>Eukaryota</taxon>
        <taxon>Metazoa</taxon>
        <taxon>Ecdysozoa</taxon>
        <taxon>Arthropoda</taxon>
        <taxon>Hexapoda</taxon>
        <taxon>Insecta</taxon>
        <taxon>Pterygota</taxon>
        <taxon>Neoptera</taxon>
        <taxon>Endopterygota</taxon>
        <taxon>Coleoptera</taxon>
        <taxon>Polyphaga</taxon>
        <taxon>Cucujiformia</taxon>
        <taxon>Tenebrionidae</taxon>
        <taxon>Tenebrio</taxon>
    </lineage>
</organism>
<protein>
    <submittedName>
        <fullName evidence="1">Uncharacterized protein</fullName>
    </submittedName>
</protein>
<gene>
    <name evidence="1" type="ORF">GEV33_014156</name>
</gene>
<reference evidence="1" key="2">
    <citation type="submission" date="2021-08" db="EMBL/GenBank/DDBJ databases">
        <authorList>
            <person name="Eriksson T."/>
        </authorList>
    </citation>
    <scope>NUCLEOTIDE SEQUENCE</scope>
    <source>
        <strain evidence="1">Stoneville</strain>
        <tissue evidence="1">Whole head</tissue>
    </source>
</reference>
<reference evidence="1" key="1">
    <citation type="journal article" date="2020" name="J Insects Food Feed">
        <title>The yellow mealworm (Tenebrio molitor) genome: a resource for the emerging insects as food and feed industry.</title>
        <authorList>
            <person name="Eriksson T."/>
            <person name="Andere A."/>
            <person name="Kelstrup H."/>
            <person name="Emery V."/>
            <person name="Picard C."/>
        </authorList>
    </citation>
    <scope>NUCLEOTIDE SEQUENCE</scope>
    <source>
        <strain evidence="1">Stoneville</strain>
        <tissue evidence="1">Whole head</tissue>
    </source>
</reference>
<proteinExistence type="predicted"/>
<sequence length="223" mass="25382">MYRANFLMKRCPILDDPPCSLLVSWKAAHKGDKSGLYCLENSSRTEKRVCMHEFGPIKSPPVSVLIIPSVHRLFRMQPLGLLHSLAFSGSAHFPIRPTVASLGREKNEREHAIDDLVGVRIDQTREEKVNKRDISAVLTSHSLALLRITTPNKTPPVLITKHNKEGNSWTDRGRTFFTGERSRPNRFRVINNSETDYYSFFLVSPPQDGCTTLRKNDPEPCLW</sequence>
<dbReference type="EMBL" id="JABDTM020028629">
    <property type="protein sequence ID" value="KAH0808636.1"/>
    <property type="molecule type" value="Genomic_DNA"/>
</dbReference>
<evidence type="ECO:0000313" key="2">
    <source>
        <dbReference type="Proteomes" id="UP000719412"/>
    </source>
</evidence>
<comment type="caution">
    <text evidence="1">The sequence shown here is derived from an EMBL/GenBank/DDBJ whole genome shotgun (WGS) entry which is preliminary data.</text>
</comment>